<dbReference type="HOGENOM" id="CLU_2676063_0_0_1"/>
<proteinExistence type="predicted"/>
<dbReference type="Gramene" id="EOY24535">
    <property type="protein sequence ID" value="EOY24535"/>
    <property type="gene ID" value="TCM_016112"/>
</dbReference>
<evidence type="ECO:0000313" key="2">
    <source>
        <dbReference type="EMBL" id="EOY24535.1"/>
    </source>
</evidence>
<gene>
    <name evidence="2" type="ORF">TCM_016112</name>
</gene>
<evidence type="ECO:0000313" key="3">
    <source>
        <dbReference type="Proteomes" id="UP000026915"/>
    </source>
</evidence>
<reference evidence="2 3" key="1">
    <citation type="journal article" date="2013" name="Genome Biol.">
        <title>The genome sequence of the most widely cultivated cacao type and its use to identify candidate genes regulating pod color.</title>
        <authorList>
            <person name="Motamayor J.C."/>
            <person name="Mockaitis K."/>
            <person name="Schmutz J."/>
            <person name="Haiminen N."/>
            <person name="Iii D.L."/>
            <person name="Cornejo O."/>
            <person name="Findley S.D."/>
            <person name="Zheng P."/>
            <person name="Utro F."/>
            <person name="Royaert S."/>
            <person name="Saski C."/>
            <person name="Jenkins J."/>
            <person name="Podicheti R."/>
            <person name="Zhao M."/>
            <person name="Scheffler B.E."/>
            <person name="Stack J.C."/>
            <person name="Feltus F.A."/>
            <person name="Mustiga G.M."/>
            <person name="Amores F."/>
            <person name="Phillips W."/>
            <person name="Marelli J.P."/>
            <person name="May G.D."/>
            <person name="Shapiro H."/>
            <person name="Ma J."/>
            <person name="Bustamante C.D."/>
            <person name="Schnell R.J."/>
            <person name="Main D."/>
            <person name="Gilbert D."/>
            <person name="Parida L."/>
            <person name="Kuhn D.N."/>
        </authorList>
    </citation>
    <scope>NUCLEOTIDE SEQUENCE [LARGE SCALE GENOMIC DNA]</scope>
    <source>
        <strain evidence="3">cv. Matina 1-6</strain>
    </source>
</reference>
<dbReference type="InParanoid" id="A0A061G3T3"/>
<feature type="transmembrane region" description="Helical" evidence="1">
    <location>
        <begin position="56"/>
        <end position="74"/>
    </location>
</feature>
<protein>
    <submittedName>
        <fullName evidence="2">Uncharacterized protein</fullName>
    </submittedName>
</protein>
<dbReference type="EMBL" id="CM001881">
    <property type="protein sequence ID" value="EOY24535.1"/>
    <property type="molecule type" value="Genomic_DNA"/>
</dbReference>
<organism evidence="2 3">
    <name type="scientific">Theobroma cacao</name>
    <name type="common">Cacao</name>
    <name type="synonym">Cocoa</name>
    <dbReference type="NCBI Taxonomy" id="3641"/>
    <lineage>
        <taxon>Eukaryota</taxon>
        <taxon>Viridiplantae</taxon>
        <taxon>Streptophyta</taxon>
        <taxon>Embryophyta</taxon>
        <taxon>Tracheophyta</taxon>
        <taxon>Spermatophyta</taxon>
        <taxon>Magnoliopsida</taxon>
        <taxon>eudicotyledons</taxon>
        <taxon>Gunneridae</taxon>
        <taxon>Pentapetalae</taxon>
        <taxon>rosids</taxon>
        <taxon>malvids</taxon>
        <taxon>Malvales</taxon>
        <taxon>Malvaceae</taxon>
        <taxon>Byttnerioideae</taxon>
        <taxon>Theobroma</taxon>
    </lineage>
</organism>
<dbReference type="AlphaFoldDB" id="A0A061G3T3"/>
<keyword evidence="3" id="KW-1185">Reference proteome</keyword>
<accession>A0A061G3T3</accession>
<keyword evidence="1" id="KW-0472">Membrane</keyword>
<evidence type="ECO:0000256" key="1">
    <source>
        <dbReference type="SAM" id="Phobius"/>
    </source>
</evidence>
<dbReference type="Proteomes" id="UP000026915">
    <property type="component" value="Chromosome 3"/>
</dbReference>
<keyword evidence="1" id="KW-1133">Transmembrane helix</keyword>
<name>A0A061G3T3_THECC</name>
<sequence>MKMETSENKYGEGAFAGKENSWTVGIFSCLHVPPLKASATLLRSCHVSPWASAKSLLFSLIFNSLTLMGFYSLIN</sequence>
<keyword evidence="1" id="KW-0812">Transmembrane</keyword>